<comment type="caution">
    <text evidence="2">The sequence shown here is derived from an EMBL/GenBank/DDBJ whole genome shotgun (WGS) entry which is preliminary data.</text>
</comment>
<keyword evidence="3" id="KW-1185">Reference proteome</keyword>
<dbReference type="AlphaFoldDB" id="A0AAJ0D756"/>
<evidence type="ECO:0000313" key="3">
    <source>
        <dbReference type="Proteomes" id="UP001271007"/>
    </source>
</evidence>
<dbReference type="PANTHER" id="PTHR35340:SF8">
    <property type="entry name" value="ASST-DOMAIN-CONTAINING PROTEIN"/>
    <property type="match status" value="1"/>
</dbReference>
<evidence type="ECO:0000313" key="2">
    <source>
        <dbReference type="EMBL" id="KAK3047787.1"/>
    </source>
</evidence>
<dbReference type="InterPro" id="IPR039535">
    <property type="entry name" value="ASST-like"/>
</dbReference>
<dbReference type="PANTHER" id="PTHR35340">
    <property type="entry name" value="PQQ ENZYME REPEAT PROTEIN-RELATED"/>
    <property type="match status" value="1"/>
</dbReference>
<evidence type="ECO:0000256" key="1">
    <source>
        <dbReference type="SAM" id="SignalP"/>
    </source>
</evidence>
<keyword evidence="1" id="KW-0732">Signal</keyword>
<organism evidence="2 3">
    <name type="scientific">Extremus antarcticus</name>
    <dbReference type="NCBI Taxonomy" id="702011"/>
    <lineage>
        <taxon>Eukaryota</taxon>
        <taxon>Fungi</taxon>
        <taxon>Dikarya</taxon>
        <taxon>Ascomycota</taxon>
        <taxon>Pezizomycotina</taxon>
        <taxon>Dothideomycetes</taxon>
        <taxon>Dothideomycetidae</taxon>
        <taxon>Mycosphaerellales</taxon>
        <taxon>Extremaceae</taxon>
        <taxon>Extremus</taxon>
    </lineage>
</organism>
<reference evidence="2" key="1">
    <citation type="submission" date="2023-04" db="EMBL/GenBank/DDBJ databases">
        <title>Black Yeasts Isolated from many extreme environments.</title>
        <authorList>
            <person name="Coleine C."/>
            <person name="Stajich J.E."/>
            <person name="Selbmann L."/>
        </authorList>
    </citation>
    <scope>NUCLEOTIDE SEQUENCE</scope>
    <source>
        <strain evidence="2">CCFEE 5312</strain>
    </source>
</reference>
<dbReference type="Proteomes" id="UP001271007">
    <property type="component" value="Unassembled WGS sequence"/>
</dbReference>
<gene>
    <name evidence="2" type="ORF">LTR09_010762</name>
</gene>
<sequence length="501" mass="56769">MELSSLRAVFLVVFALLFCVQTVSARRASHIPRDADSRHGRPKKPDEFHYSDEETYFTYVTRPDINPIRWSIKTFDEEALSPGYWFVAPYAALEQSEYNSWNGPHIYGQDGELIWSGSPMFNNLNIYDFRLAEVGGKMVPTLIFTEHADGLILNDDYKIEHTVDMFGMELPDWLMEQIGHRHTTNMHDFNVIDDGKRAVMLTKVYENATRAESKAVGFDGECTAKWQGFKEVDVATSEILFEWNAHGHIDLEESTYSKGSLEEMCNGNAGPGGWDILHLNSIDKFPDGDYLLSSRHTNTLYKISHKDGSIVWRLEADHGDFKYLNDDAKFRRQHHARVVSQNETHSLITVFNNARGDGRSEHPLSEASTGLLLSLRTDTNPMTADVAAKFDRPGGKYTAARGSVQMLDNGNAFVGWAKHSLQSEHAPDGRTLMQAQFKREGANTYRAYKYEWVGRPQQPPDVHSATIESKKDKVNTVVHVSWNGATEVHTWNLYKTNPNAS</sequence>
<feature type="chain" id="PRO_5042532055" description="ASST-domain-containing protein" evidence="1">
    <location>
        <begin position="26"/>
        <end position="501"/>
    </location>
</feature>
<proteinExistence type="predicted"/>
<feature type="signal peptide" evidence="1">
    <location>
        <begin position="1"/>
        <end position="25"/>
    </location>
</feature>
<name>A0AAJ0D756_9PEZI</name>
<protein>
    <recommendedName>
        <fullName evidence="4">ASST-domain-containing protein</fullName>
    </recommendedName>
</protein>
<accession>A0AAJ0D756</accession>
<evidence type="ECO:0008006" key="4">
    <source>
        <dbReference type="Google" id="ProtNLM"/>
    </source>
</evidence>
<dbReference type="InterPro" id="IPR053143">
    <property type="entry name" value="Arylsulfate_ST"/>
</dbReference>
<dbReference type="EMBL" id="JAWDJX010000056">
    <property type="protein sequence ID" value="KAK3047787.1"/>
    <property type="molecule type" value="Genomic_DNA"/>
</dbReference>
<dbReference type="Pfam" id="PF14269">
    <property type="entry name" value="Arylsulfotran_2"/>
    <property type="match status" value="1"/>
</dbReference>